<proteinExistence type="predicted"/>
<keyword evidence="1" id="KW-1133">Transmembrane helix</keyword>
<keyword evidence="3" id="KW-1185">Reference proteome</keyword>
<feature type="transmembrane region" description="Helical" evidence="1">
    <location>
        <begin position="42"/>
        <end position="58"/>
    </location>
</feature>
<evidence type="ECO:0008006" key="4">
    <source>
        <dbReference type="Google" id="ProtNLM"/>
    </source>
</evidence>
<name>A0ABP1PIS4_9HEXA</name>
<keyword evidence="1" id="KW-0812">Transmembrane</keyword>
<sequence>MLLKENLIRCFKLQVDLHSLLGTRPFQFCATEKLIPSSIREYWWGLIKLVLFTAYVLTEWMHVIHSAGEAAFVNFSEALLFACGQTVYSITKYIVFTRRLSVIELFNLLLTFEKVNFAAMSIPKRNQQTFVKVTQLLALFYAIITGLCYFLMMWIYPCHLVPLAYFTMPECLNPSYHGDWSISSRFSLMIICIFVLWLYVDVGGELGMFLVHFTLVQSYCLYRYVKLVEQLIAAEPKQAQKLLPLYRQIKILNHYYNAIQKNSLIIAHDYILTIAFIISVFALITLGTDVSLPQLIIYGLTGIYTATVLLVCNTIMGQMHSASKQFCTRNKERIFSNEVGNVQRKWIRRYLKSCAVLKCYIGDVNFIEELTPLVMLNFCISQT</sequence>
<evidence type="ECO:0000313" key="2">
    <source>
        <dbReference type="EMBL" id="CAL8068825.1"/>
    </source>
</evidence>
<feature type="transmembrane region" description="Helical" evidence="1">
    <location>
        <begin position="136"/>
        <end position="156"/>
    </location>
</feature>
<dbReference type="EMBL" id="CAXLJM020000002">
    <property type="protein sequence ID" value="CAL8068825.1"/>
    <property type="molecule type" value="Genomic_DNA"/>
</dbReference>
<feature type="transmembrane region" description="Helical" evidence="1">
    <location>
        <begin position="296"/>
        <end position="316"/>
    </location>
</feature>
<gene>
    <name evidence="2" type="ORF">ODALV1_LOCUS480</name>
</gene>
<dbReference type="Proteomes" id="UP001642540">
    <property type="component" value="Unassembled WGS sequence"/>
</dbReference>
<keyword evidence="1" id="KW-0472">Membrane</keyword>
<feature type="transmembrane region" description="Helical" evidence="1">
    <location>
        <begin position="264"/>
        <end position="284"/>
    </location>
</feature>
<comment type="caution">
    <text evidence="2">The sequence shown here is derived from an EMBL/GenBank/DDBJ whole genome shotgun (WGS) entry which is preliminary data.</text>
</comment>
<evidence type="ECO:0000256" key="1">
    <source>
        <dbReference type="SAM" id="Phobius"/>
    </source>
</evidence>
<organism evidence="2 3">
    <name type="scientific">Orchesella dallaii</name>
    <dbReference type="NCBI Taxonomy" id="48710"/>
    <lineage>
        <taxon>Eukaryota</taxon>
        <taxon>Metazoa</taxon>
        <taxon>Ecdysozoa</taxon>
        <taxon>Arthropoda</taxon>
        <taxon>Hexapoda</taxon>
        <taxon>Collembola</taxon>
        <taxon>Entomobryomorpha</taxon>
        <taxon>Entomobryoidea</taxon>
        <taxon>Orchesellidae</taxon>
        <taxon>Orchesellinae</taxon>
        <taxon>Orchesella</taxon>
    </lineage>
</organism>
<protein>
    <recommendedName>
        <fullName evidence="4">Odorant receptor</fullName>
    </recommendedName>
</protein>
<evidence type="ECO:0000313" key="3">
    <source>
        <dbReference type="Proteomes" id="UP001642540"/>
    </source>
</evidence>
<accession>A0ABP1PIS4</accession>
<feature type="transmembrane region" description="Helical" evidence="1">
    <location>
        <begin position="70"/>
        <end position="90"/>
    </location>
</feature>
<feature type="non-terminal residue" evidence="2">
    <location>
        <position position="383"/>
    </location>
</feature>
<reference evidence="2 3" key="1">
    <citation type="submission" date="2024-08" db="EMBL/GenBank/DDBJ databases">
        <authorList>
            <person name="Cucini C."/>
            <person name="Frati F."/>
        </authorList>
    </citation>
    <scope>NUCLEOTIDE SEQUENCE [LARGE SCALE GENOMIC DNA]</scope>
</reference>